<evidence type="ECO:0000256" key="2">
    <source>
        <dbReference type="ARBA" id="ARBA00022448"/>
    </source>
</evidence>
<keyword evidence="6 7" id="KW-0472">Membrane</keyword>
<protein>
    <submittedName>
        <fullName evidence="9">Binding-protein-dependent transport systems inner membrane component</fullName>
    </submittedName>
</protein>
<evidence type="ECO:0000256" key="6">
    <source>
        <dbReference type="ARBA" id="ARBA00023136"/>
    </source>
</evidence>
<dbReference type="HOGENOM" id="CLU_016047_0_2_11"/>
<feature type="transmembrane region" description="Helical" evidence="7">
    <location>
        <begin position="171"/>
        <end position="193"/>
    </location>
</feature>
<keyword evidence="2 7" id="KW-0813">Transport</keyword>
<comment type="similarity">
    <text evidence="7">Belongs to the binding-protein-dependent transport system permease family.</text>
</comment>
<name>C7R5A0_JONDD</name>
<dbReference type="SUPFAM" id="SSF161098">
    <property type="entry name" value="MetI-like"/>
    <property type="match status" value="1"/>
</dbReference>
<dbReference type="Proteomes" id="UP000000628">
    <property type="component" value="Chromosome"/>
</dbReference>
<dbReference type="RefSeq" id="WP_012805883.1">
    <property type="nucleotide sequence ID" value="NC_013174.1"/>
</dbReference>
<keyword evidence="10" id="KW-1185">Reference proteome</keyword>
<evidence type="ECO:0000256" key="5">
    <source>
        <dbReference type="ARBA" id="ARBA00022989"/>
    </source>
</evidence>
<feature type="transmembrane region" description="Helical" evidence="7">
    <location>
        <begin position="279"/>
        <end position="300"/>
    </location>
</feature>
<dbReference type="STRING" id="471856.Jden_0102"/>
<accession>C7R5A0</accession>
<keyword evidence="4 7" id="KW-0812">Transmembrane</keyword>
<dbReference type="KEGG" id="jde:Jden_0102"/>
<keyword evidence="5 7" id="KW-1133">Transmembrane helix</keyword>
<feature type="transmembrane region" description="Helical" evidence="7">
    <location>
        <begin position="121"/>
        <end position="144"/>
    </location>
</feature>
<feature type="transmembrane region" description="Helical" evidence="7">
    <location>
        <begin position="225"/>
        <end position="245"/>
    </location>
</feature>
<evidence type="ECO:0000256" key="1">
    <source>
        <dbReference type="ARBA" id="ARBA00004651"/>
    </source>
</evidence>
<dbReference type="Pfam" id="PF00528">
    <property type="entry name" value="BPD_transp_1"/>
    <property type="match status" value="1"/>
</dbReference>
<dbReference type="Gene3D" id="1.10.3720.10">
    <property type="entry name" value="MetI-like"/>
    <property type="match status" value="1"/>
</dbReference>
<evidence type="ECO:0000256" key="7">
    <source>
        <dbReference type="RuleBase" id="RU363032"/>
    </source>
</evidence>
<evidence type="ECO:0000313" key="9">
    <source>
        <dbReference type="EMBL" id="ACV07778.1"/>
    </source>
</evidence>
<dbReference type="AlphaFoldDB" id="C7R5A0"/>
<feature type="transmembrane region" description="Helical" evidence="7">
    <location>
        <begin position="89"/>
        <end position="109"/>
    </location>
</feature>
<evidence type="ECO:0000256" key="4">
    <source>
        <dbReference type="ARBA" id="ARBA00022692"/>
    </source>
</evidence>
<organism evidence="9 10">
    <name type="scientific">Jonesia denitrificans (strain ATCC 14870 / DSM 20603 / BCRC 15368 / CIP 55.134 / JCM 11481 / NBRC 15587 / NCTC 10816 / Prevot 55134)</name>
    <name type="common">Listeria denitrificans</name>
    <dbReference type="NCBI Taxonomy" id="471856"/>
    <lineage>
        <taxon>Bacteria</taxon>
        <taxon>Bacillati</taxon>
        <taxon>Actinomycetota</taxon>
        <taxon>Actinomycetes</taxon>
        <taxon>Micrococcales</taxon>
        <taxon>Jonesiaceae</taxon>
        <taxon>Jonesia</taxon>
    </lineage>
</organism>
<proteinExistence type="inferred from homology"/>
<feature type="domain" description="ABC transmembrane type-1" evidence="8">
    <location>
        <begin position="86"/>
        <end position="300"/>
    </location>
</feature>
<dbReference type="InterPro" id="IPR035906">
    <property type="entry name" value="MetI-like_sf"/>
</dbReference>
<evidence type="ECO:0000313" key="10">
    <source>
        <dbReference type="Proteomes" id="UP000000628"/>
    </source>
</evidence>
<reference evidence="9 10" key="1">
    <citation type="journal article" date="2009" name="Stand. Genomic Sci.">
        <title>Complete genome sequence of Jonesia denitrificans type strain (Prevot 55134).</title>
        <authorList>
            <person name="Pukall R."/>
            <person name="Gehrich-Schroter G."/>
            <person name="Lapidus A."/>
            <person name="Nolan M."/>
            <person name="Glavina Del Rio T."/>
            <person name="Lucas S."/>
            <person name="Chen F."/>
            <person name="Tice H."/>
            <person name="Pitluck S."/>
            <person name="Cheng J.F."/>
            <person name="Copeland A."/>
            <person name="Saunders E."/>
            <person name="Brettin T."/>
            <person name="Detter J.C."/>
            <person name="Bruce D."/>
            <person name="Goodwin L."/>
            <person name="Pati A."/>
            <person name="Ivanova N."/>
            <person name="Mavromatis K."/>
            <person name="Ovchinnikova G."/>
            <person name="Chen A."/>
            <person name="Palaniappan K."/>
            <person name="Land M."/>
            <person name="Hauser L."/>
            <person name="Chang Y.J."/>
            <person name="Jeffries C.D."/>
            <person name="Chain P."/>
            <person name="Goker M."/>
            <person name="Bristow J."/>
            <person name="Eisen J.A."/>
            <person name="Markowitz V."/>
            <person name="Hugenholtz P."/>
            <person name="Kyrpides N.C."/>
            <person name="Klenk H.P."/>
            <person name="Han C."/>
        </authorList>
    </citation>
    <scope>NUCLEOTIDE SEQUENCE [LARGE SCALE GENOMIC DNA]</scope>
    <source>
        <strain evidence="10">ATCC 14870 / DSM 20603 / BCRC 15368 / CIP 55.134 / JCM 11481 / NBRC 15587 / NCTC 10816 / Prevot 55134</strain>
    </source>
</reference>
<dbReference type="PANTHER" id="PTHR30193">
    <property type="entry name" value="ABC TRANSPORTER PERMEASE PROTEIN"/>
    <property type="match status" value="1"/>
</dbReference>
<dbReference type="PANTHER" id="PTHR30193:SF41">
    <property type="entry name" value="DIACETYLCHITOBIOSE UPTAKE SYSTEM PERMEASE PROTEIN NGCF"/>
    <property type="match status" value="1"/>
</dbReference>
<evidence type="ECO:0000256" key="3">
    <source>
        <dbReference type="ARBA" id="ARBA00022475"/>
    </source>
</evidence>
<dbReference type="eggNOG" id="COG1175">
    <property type="taxonomic scope" value="Bacteria"/>
</dbReference>
<dbReference type="InterPro" id="IPR000515">
    <property type="entry name" value="MetI-like"/>
</dbReference>
<comment type="subcellular location">
    <subcellularLocation>
        <location evidence="1 7">Cell membrane</location>
        <topology evidence="1 7">Multi-pass membrane protein</topology>
    </subcellularLocation>
</comment>
<keyword evidence="3" id="KW-1003">Cell membrane</keyword>
<feature type="transmembrane region" description="Helical" evidence="7">
    <location>
        <begin position="27"/>
        <end position="50"/>
    </location>
</feature>
<sequence length="310" mass="34670">MTLTNTAETQPHTAVASPTTRRSRRSWVGWAFMAPFMTVFVFVLLAPILYSVYLSVYDTKLIGGTQFVGIDNYIRVMNDPQFWEGVQRILTFFAIQVPIMIVLALGAALAIDSARLRASGFFRIIIFMPYAVPAVVATLMWGFIFGDRFGLVANINDFFNADIPSPLTSSLVLLAIANIQVWTFTGYNMLIFYSTLRTIPEELYEAADLDGANQWWIIRSIKLPALRGSMVIALVFSVIGSFQLFNEPNVLKGLAPNAISSYFTPNMYAYNLSFSGQQYNYSATVALVMGVLTMIVAYSVQHFGTRKDER</sequence>
<dbReference type="PROSITE" id="PS50928">
    <property type="entry name" value="ABC_TM1"/>
    <property type="match status" value="1"/>
</dbReference>
<dbReference type="GO" id="GO:0055085">
    <property type="term" value="P:transmembrane transport"/>
    <property type="evidence" value="ECO:0007669"/>
    <property type="project" value="InterPro"/>
</dbReference>
<gene>
    <name evidence="9" type="ordered locus">Jden_0102</name>
</gene>
<dbReference type="CDD" id="cd06261">
    <property type="entry name" value="TM_PBP2"/>
    <property type="match status" value="1"/>
</dbReference>
<dbReference type="GO" id="GO:0005886">
    <property type="term" value="C:plasma membrane"/>
    <property type="evidence" value="ECO:0007669"/>
    <property type="project" value="UniProtKB-SubCell"/>
</dbReference>
<dbReference type="InterPro" id="IPR051393">
    <property type="entry name" value="ABC_transporter_permease"/>
</dbReference>
<dbReference type="EMBL" id="CP001706">
    <property type="protein sequence ID" value="ACV07778.1"/>
    <property type="molecule type" value="Genomic_DNA"/>
</dbReference>
<evidence type="ECO:0000259" key="8">
    <source>
        <dbReference type="PROSITE" id="PS50928"/>
    </source>
</evidence>